<feature type="compositionally biased region" description="Basic and acidic residues" evidence="2">
    <location>
        <begin position="152"/>
        <end position="161"/>
    </location>
</feature>
<feature type="domain" description="Reverse transcriptase" evidence="3">
    <location>
        <begin position="1127"/>
        <end position="1221"/>
    </location>
</feature>
<dbReference type="CDD" id="cd09077">
    <property type="entry name" value="R1-I-EN"/>
    <property type="match status" value="1"/>
</dbReference>
<dbReference type="CDD" id="cd01650">
    <property type="entry name" value="RT_nLTR_like"/>
    <property type="match status" value="1"/>
</dbReference>
<accession>A0A4C2AFQ4</accession>
<feature type="domain" description="Endonuclease/exonuclease/phosphatase" evidence="4">
    <location>
        <begin position="655"/>
        <end position="773"/>
    </location>
</feature>
<evidence type="ECO:0000256" key="2">
    <source>
        <dbReference type="SAM" id="MobiDB-lite"/>
    </source>
</evidence>
<feature type="coiled-coil region" evidence="1">
    <location>
        <begin position="221"/>
        <end position="248"/>
    </location>
</feature>
<dbReference type="Pfam" id="PF00078">
    <property type="entry name" value="RVT_1"/>
    <property type="match status" value="2"/>
</dbReference>
<dbReference type="SUPFAM" id="SSF56672">
    <property type="entry name" value="DNA/RNA polymerases"/>
    <property type="match status" value="1"/>
</dbReference>
<dbReference type="GO" id="GO:0042575">
    <property type="term" value="C:DNA polymerase complex"/>
    <property type="evidence" value="ECO:0007669"/>
    <property type="project" value="UniProtKB-ARBA"/>
</dbReference>
<dbReference type="GO" id="GO:0003824">
    <property type="term" value="F:catalytic activity"/>
    <property type="evidence" value="ECO:0007669"/>
    <property type="project" value="InterPro"/>
</dbReference>
<dbReference type="Pfam" id="PF14529">
    <property type="entry name" value="Exo_endo_phos_2"/>
    <property type="match status" value="1"/>
</dbReference>
<evidence type="ECO:0000313" key="5">
    <source>
        <dbReference type="EMBL" id="GBP97949.1"/>
    </source>
</evidence>
<feature type="region of interest" description="Disordered" evidence="2">
    <location>
        <begin position="943"/>
        <end position="974"/>
    </location>
</feature>
<feature type="region of interest" description="Disordered" evidence="2">
    <location>
        <begin position="129"/>
        <end position="161"/>
    </location>
</feature>
<dbReference type="InterPro" id="IPR000477">
    <property type="entry name" value="RT_dom"/>
</dbReference>
<dbReference type="PANTHER" id="PTHR33481:SF1">
    <property type="entry name" value="ENDONUCLEASE_EXONUCLEASE_PHOSPHATASE DOMAIN-CONTAINING PROTEIN-RELATED"/>
    <property type="match status" value="1"/>
</dbReference>
<dbReference type="SUPFAM" id="SSF56219">
    <property type="entry name" value="DNase I-like"/>
    <property type="match status" value="1"/>
</dbReference>
<dbReference type="EMBL" id="BGZK01003033">
    <property type="protein sequence ID" value="GBP97949.1"/>
    <property type="molecule type" value="Genomic_DNA"/>
</dbReference>
<organism evidence="5 6">
    <name type="scientific">Eumeta variegata</name>
    <name type="common">Bagworm moth</name>
    <name type="synonym">Eumeta japonica</name>
    <dbReference type="NCBI Taxonomy" id="151549"/>
    <lineage>
        <taxon>Eukaryota</taxon>
        <taxon>Metazoa</taxon>
        <taxon>Ecdysozoa</taxon>
        <taxon>Arthropoda</taxon>
        <taxon>Hexapoda</taxon>
        <taxon>Insecta</taxon>
        <taxon>Pterygota</taxon>
        <taxon>Neoptera</taxon>
        <taxon>Endopterygota</taxon>
        <taxon>Lepidoptera</taxon>
        <taxon>Glossata</taxon>
        <taxon>Ditrysia</taxon>
        <taxon>Tineoidea</taxon>
        <taxon>Psychidae</taxon>
        <taxon>Oiketicinae</taxon>
        <taxon>Eumeta</taxon>
    </lineage>
</organism>
<dbReference type="InterPro" id="IPR005135">
    <property type="entry name" value="Endo/exonuclease/phosphatase"/>
</dbReference>
<feature type="region of interest" description="Disordered" evidence="2">
    <location>
        <begin position="1"/>
        <end position="79"/>
    </location>
</feature>
<dbReference type="InterPro" id="IPR043502">
    <property type="entry name" value="DNA/RNA_pol_sf"/>
</dbReference>
<evidence type="ECO:0000256" key="1">
    <source>
        <dbReference type="SAM" id="Coils"/>
    </source>
</evidence>
<gene>
    <name evidence="5" type="ORF">EVAR_82183_1</name>
</gene>
<dbReference type="Gene3D" id="3.60.10.10">
    <property type="entry name" value="Endonuclease/exonuclease/phosphatase"/>
    <property type="match status" value="1"/>
</dbReference>
<keyword evidence="1" id="KW-0175">Coiled coil</keyword>
<dbReference type="InterPro" id="IPR012337">
    <property type="entry name" value="RNaseH-like_sf"/>
</dbReference>
<feature type="region of interest" description="Disordered" evidence="2">
    <location>
        <begin position="874"/>
        <end position="911"/>
    </location>
</feature>
<evidence type="ECO:0000313" key="6">
    <source>
        <dbReference type="Proteomes" id="UP000299102"/>
    </source>
</evidence>
<proteinExistence type="predicted"/>
<keyword evidence="6" id="KW-1185">Reference proteome</keyword>
<reference evidence="5 6" key="1">
    <citation type="journal article" date="2019" name="Commun. Biol.">
        <title>The bagworm genome reveals a unique fibroin gene that provides high tensile strength.</title>
        <authorList>
            <person name="Kono N."/>
            <person name="Nakamura H."/>
            <person name="Ohtoshi R."/>
            <person name="Tomita M."/>
            <person name="Numata K."/>
            <person name="Arakawa K."/>
        </authorList>
    </citation>
    <scope>NUCLEOTIDE SEQUENCE [LARGE SCALE GENOMIC DNA]</scope>
</reference>
<evidence type="ECO:0000259" key="3">
    <source>
        <dbReference type="Pfam" id="PF00078"/>
    </source>
</evidence>
<protein>
    <submittedName>
        <fullName evidence="5">115 kDa protein in type-1 retrotransposable element R1DM</fullName>
    </submittedName>
</protein>
<dbReference type="InterPro" id="IPR036691">
    <property type="entry name" value="Endo/exonu/phosph_ase_sf"/>
</dbReference>
<dbReference type="GO" id="GO:0071897">
    <property type="term" value="P:DNA biosynthetic process"/>
    <property type="evidence" value="ECO:0007669"/>
    <property type="project" value="UniProtKB-ARBA"/>
</dbReference>
<feature type="domain" description="Reverse transcriptase" evidence="3">
    <location>
        <begin position="1041"/>
        <end position="1109"/>
    </location>
</feature>
<dbReference type="Proteomes" id="UP000299102">
    <property type="component" value="Unassembled WGS sequence"/>
</dbReference>
<comment type="caution">
    <text evidence="5">The sequence shown here is derived from an EMBL/GenBank/DDBJ whole genome shotgun (WGS) entry which is preliminary data.</text>
</comment>
<dbReference type="CDD" id="cd09276">
    <property type="entry name" value="Rnase_HI_RT_non_LTR"/>
    <property type="match status" value="1"/>
</dbReference>
<feature type="compositionally biased region" description="Basic and acidic residues" evidence="2">
    <location>
        <begin position="60"/>
        <end position="71"/>
    </location>
</feature>
<dbReference type="Gene3D" id="3.30.420.10">
    <property type="entry name" value="Ribonuclease H-like superfamily/Ribonuclease H"/>
    <property type="match status" value="1"/>
</dbReference>
<dbReference type="OrthoDB" id="411871at2759"/>
<dbReference type="GO" id="GO:0003676">
    <property type="term" value="F:nucleic acid binding"/>
    <property type="evidence" value="ECO:0007669"/>
    <property type="project" value="InterPro"/>
</dbReference>
<evidence type="ECO:0000259" key="4">
    <source>
        <dbReference type="Pfam" id="PF14529"/>
    </source>
</evidence>
<dbReference type="STRING" id="151549.A0A4C2AFQ4"/>
<feature type="compositionally biased region" description="Basic and acidic residues" evidence="2">
    <location>
        <begin position="943"/>
        <end position="963"/>
    </location>
</feature>
<dbReference type="SUPFAM" id="SSF53098">
    <property type="entry name" value="Ribonuclease H-like"/>
    <property type="match status" value="1"/>
</dbReference>
<name>A0A4C2AFQ4_EUMVA</name>
<dbReference type="PANTHER" id="PTHR33481">
    <property type="entry name" value="REVERSE TRANSCRIPTASE"/>
    <property type="match status" value="1"/>
</dbReference>
<sequence>MSTRRVAKGASTSKSEREPNVPKGGPRVGTVAKKKIVSQKIMTTPPVPCTPPETAGDGAKNSHEKRARGTEDVLNDGTVAAGAPPAKLVVEVESADAAVAAARESDVGVFTALEAVGDFARRASLKDEIGRPSLPASGRPTPVDLSGGTPRPEPRDSRSVRLDAHPIGRLASSIGTLAMEARSELEGLRNISRDVKESVIGKLAAISELALRLEESRSGYVMELERERARRAREAEAAEKRIAKIAKENLDRILQIENKIDKMAGEVSSTRNLLGHFDVPEKLEAIQKTLEAGTAPRAPNYAEVAAKPKPVDAAPKRIPGPEIRTGAGHTLIISSRIENHTAEQEPKGSGELLLSRRRKKKIEERLKMRGADLRVSKPEKRLPTVVIRDVLRVNTDEDVVRSLRTQNKHITEGLDWDKQRAKVCYRRRARNDLECHPVLEVTPELYQRLMKAGYVYVGLQRRPVWDQSPLVQCSRCLGFGHGKQYCKDVSDKCAHCGGGTTWLQNARPGARVSYRAVLTASGKSGVLLAAGALDSHARTEPAEGSSTEENTDHVSLRFIQSNLQRSKLATSELFVEADRRKIAVALVQEPYVGSIGEVRRYPGCRVVQKATPRRGPVKAAIIVLDSGVDVEEDQTLIDENVTAAVIVAGSCRIGVVSVYFEGDMPIGPYLDRVRYVCSKLGTDKIILGGDVNAWSVWWGSEHDDARGVDLCDFFDTEGLHVLNEGNTPTFEVYRGDRLFRSVVDVTACGSALLDRVEEWQVVRDVTSSDHNAVTFAVRMGKRSGPRPPTGTRVYNTAKARWSEFAAAMDAALAERALTVEMVESVDSCDRLDGIVEAYTECIRQACEIAIPPRNSKRRLKLPWWSPELEGLKKDARTKKRRIRNAAPSRRETGRACGTASTGSSGKREKNREDILLQTDSGLVLSPNESATLLAETFFPDDRVDTDYPHHAEVRRQTDGDDRPPATSGDLPGVDPPFTGAEVRFALKAFHPRKAPGIDGFTSDICQAAIFRDLGVFLAMANKCLELGYFPRAWKVATIKVIPKPGKDDYARPKSYRPIGLLPVLGKTVERMLVGRLQWHLMPKLQATQYGFMPQRGTEDALYDLMTYIYKELNLKKDCFNGCDTLGVQKETSKGCIQGSIAGPTFWNLILDSLLRELGELGVYVQAFADDVVLMFSGQSASSIEEEANHALARVHCWGVRNKLRFAPSKTNSMVLTKKLKYDDPVVHMNGEQINLVGEIRLLGLTIDRKLTFIPHVAKVCKKATNIYKGLARAAKATWGLSPEVVRTIYITVIEPTVLYASCAWAPATGKLGVRKMLDAVQRSIALKACRAHRTVSLHSALILSRLLPLDIRVREAAWLYEVKRGKDLGDTFVDRELERPVYFGDLLHPAHVPEIGYESVEDLDSQTVDRLAVVGPQIYTDGSRIEGKVGAALTEWRDGEETWYSTLRLDPFCTVFQAEMVALQRAIRRVKNGKDGLVNIFSDSKSSLEVLTGPEDLSPSGSRS</sequence>
<dbReference type="InterPro" id="IPR036397">
    <property type="entry name" value="RNaseH_sf"/>
</dbReference>